<gene>
    <name evidence="2" type="ORF">B0J13DRAFT_557293</name>
</gene>
<proteinExistence type="predicted"/>
<organism evidence="2 3">
    <name type="scientific">Dactylonectria estremocensis</name>
    <dbReference type="NCBI Taxonomy" id="1079267"/>
    <lineage>
        <taxon>Eukaryota</taxon>
        <taxon>Fungi</taxon>
        <taxon>Dikarya</taxon>
        <taxon>Ascomycota</taxon>
        <taxon>Pezizomycotina</taxon>
        <taxon>Sordariomycetes</taxon>
        <taxon>Hypocreomycetidae</taxon>
        <taxon>Hypocreales</taxon>
        <taxon>Nectriaceae</taxon>
        <taxon>Dactylonectria</taxon>
    </lineage>
</organism>
<keyword evidence="3" id="KW-1185">Reference proteome</keyword>
<protein>
    <submittedName>
        <fullName evidence="2">Heterokaryon incompatibility protein-domain-containing protein</fullName>
    </submittedName>
</protein>
<dbReference type="PANTHER" id="PTHR33112:SF16">
    <property type="entry name" value="HETEROKARYON INCOMPATIBILITY DOMAIN-CONTAINING PROTEIN"/>
    <property type="match status" value="1"/>
</dbReference>
<comment type="caution">
    <text evidence="2">The sequence shown here is derived from an EMBL/GenBank/DDBJ whole genome shotgun (WGS) entry which is preliminary data.</text>
</comment>
<sequence length="715" mass="78929">MSACSNCQAALTVPSTLPVLPKSWWHRVGHIGTRNYFQLSPDAVDSWDTVSSPYHSRLDSLKTSSSDCPLCRLVLQKFEGLVAGFREIEPDSVRRYFSIERGGHGLPAESAFRIVRRFDGGDGFAVLTNSNRDNVLYLVAVIGFSADREYSSFIRSRQIGPDASAEGPLELASRWLEDCVANHNCCQPPTGALPSRVIDLNLLDDMDVVCLVETDGSQKGGYAALSHCWGTDTSGHMKMTRETLPDYVGGVAVQSLPKTFRDAIKVTRRFGIRYLWIDSLCVCQDDGDDWARESAAMADVYAKAHVVIAADSADSTTKGMFQRPGRFYLPVRLTASSSDEGAVQRSTTIPATAYDAPALPVVHQRSLLELDDEPLMSRAWALQERLLAYRILHFASDQLFFECNSHFVSEDGVIVPGRWNSMYQGPEPSFTQIARMSRQSEVHQLWYFILEDFTGRNMTLETDQLPAISGLASLIGGRLSAERAADGGNDTTANIKYVAGLWSDALVEGLGWQSLGKKRDSYHLPDELTLSGQPGYIAPTWSWASYGRRSAHGTTRLGWVDVAMATSWSVTLKNEQNPFGEVTDGWISLRAPLLKLHLSELPEKDEALCSPQGDPFGAYSSFDGISGQTEELRRWAQEKELFALILSKKQYLSGDTDESWTYSTLLVDAVASGRPIQCGETRFRRLGMMLIGSDSLDGDDEAINTPETCVDVVLV</sequence>
<dbReference type="Pfam" id="PF06985">
    <property type="entry name" value="HET"/>
    <property type="match status" value="1"/>
</dbReference>
<dbReference type="AlphaFoldDB" id="A0A9P9EN64"/>
<evidence type="ECO:0000313" key="3">
    <source>
        <dbReference type="Proteomes" id="UP000717696"/>
    </source>
</evidence>
<evidence type="ECO:0000313" key="2">
    <source>
        <dbReference type="EMBL" id="KAH7140159.1"/>
    </source>
</evidence>
<dbReference type="InterPro" id="IPR010730">
    <property type="entry name" value="HET"/>
</dbReference>
<accession>A0A9P9EN64</accession>
<dbReference type="Proteomes" id="UP000717696">
    <property type="component" value="Unassembled WGS sequence"/>
</dbReference>
<dbReference type="EMBL" id="JAGMUU010000013">
    <property type="protein sequence ID" value="KAH7140159.1"/>
    <property type="molecule type" value="Genomic_DNA"/>
</dbReference>
<reference evidence="2" key="1">
    <citation type="journal article" date="2021" name="Nat. Commun.">
        <title>Genetic determinants of endophytism in the Arabidopsis root mycobiome.</title>
        <authorList>
            <person name="Mesny F."/>
            <person name="Miyauchi S."/>
            <person name="Thiergart T."/>
            <person name="Pickel B."/>
            <person name="Atanasova L."/>
            <person name="Karlsson M."/>
            <person name="Huettel B."/>
            <person name="Barry K.W."/>
            <person name="Haridas S."/>
            <person name="Chen C."/>
            <person name="Bauer D."/>
            <person name="Andreopoulos W."/>
            <person name="Pangilinan J."/>
            <person name="LaButti K."/>
            <person name="Riley R."/>
            <person name="Lipzen A."/>
            <person name="Clum A."/>
            <person name="Drula E."/>
            <person name="Henrissat B."/>
            <person name="Kohler A."/>
            <person name="Grigoriev I.V."/>
            <person name="Martin F.M."/>
            <person name="Hacquard S."/>
        </authorList>
    </citation>
    <scope>NUCLEOTIDE SEQUENCE</scope>
    <source>
        <strain evidence="2">MPI-CAGE-AT-0021</strain>
    </source>
</reference>
<dbReference type="PANTHER" id="PTHR33112">
    <property type="entry name" value="DOMAIN PROTEIN, PUTATIVE-RELATED"/>
    <property type="match status" value="1"/>
</dbReference>
<feature type="domain" description="Heterokaryon incompatibility" evidence="1">
    <location>
        <begin position="222"/>
        <end position="384"/>
    </location>
</feature>
<name>A0A9P9EN64_9HYPO</name>
<dbReference type="OrthoDB" id="47007at2759"/>
<evidence type="ECO:0000259" key="1">
    <source>
        <dbReference type="Pfam" id="PF06985"/>
    </source>
</evidence>